<protein>
    <submittedName>
        <fullName evidence="1">Uncharacterized protein</fullName>
    </submittedName>
</protein>
<evidence type="ECO:0000313" key="2">
    <source>
        <dbReference type="Proteomes" id="UP000596276"/>
    </source>
</evidence>
<proteinExistence type="predicted"/>
<dbReference type="Proteomes" id="UP000596276">
    <property type="component" value="Chromosome 6"/>
</dbReference>
<gene>
    <name evidence="1" type="ORF">F9C07_7895</name>
</gene>
<dbReference type="EMBL" id="CP044623">
    <property type="protein sequence ID" value="QRD93437.1"/>
    <property type="molecule type" value="Genomic_DNA"/>
</dbReference>
<name>A0A7U2N0P7_ASPFN</name>
<keyword evidence="2" id="KW-1185">Reference proteome</keyword>
<sequence>MATPEAPPPLHLPPPGSLIFGPLLVAVQPSCCAVHIVEQEPISGLTIPVPYNIIHVYHKDPGEKVDNV</sequence>
<evidence type="ECO:0000313" key="1">
    <source>
        <dbReference type="EMBL" id="QRD93437.1"/>
    </source>
</evidence>
<accession>A0A7U2N0P7</accession>
<dbReference type="AlphaFoldDB" id="A0A7U2N0P7"/>
<organism evidence="1 2">
    <name type="scientific">Aspergillus flavus (strain ATCC 200026 / FGSC A1120 / IAM 13836 / NRRL 3357 / JCM 12722 / SRRC 167)</name>
    <dbReference type="NCBI Taxonomy" id="332952"/>
    <lineage>
        <taxon>Eukaryota</taxon>
        <taxon>Fungi</taxon>
        <taxon>Dikarya</taxon>
        <taxon>Ascomycota</taxon>
        <taxon>Pezizomycotina</taxon>
        <taxon>Eurotiomycetes</taxon>
        <taxon>Eurotiomycetidae</taxon>
        <taxon>Eurotiales</taxon>
        <taxon>Aspergillaceae</taxon>
        <taxon>Aspergillus</taxon>
        <taxon>Aspergillus subgen. Circumdati</taxon>
    </lineage>
</organism>
<reference evidence="2" key="1">
    <citation type="journal article" date="2021" name="G3 (Bethesda)">
        <title>Chromosome assembled and annotated genome sequence of Aspergillus flavus NRRL 3357.</title>
        <authorList>
            <person name="Skerker J.M."/>
            <person name="Pianalto K.M."/>
            <person name="Mondo S.J."/>
            <person name="Yang K."/>
            <person name="Arkin A.P."/>
            <person name="Keller N.P."/>
            <person name="Grigoriev I.V."/>
            <person name="Louise Glass N.L."/>
        </authorList>
    </citation>
    <scope>NUCLEOTIDE SEQUENCE [LARGE SCALE GENOMIC DNA]</scope>
    <source>
        <strain evidence="2">ATCC 200026 / FGSC A1120 / IAM 13836 / NRRL 3357 / JCM 12722 / SRRC 167</strain>
    </source>
</reference>
<dbReference type="VEuPathDB" id="FungiDB:F9C07_7895"/>